<reference evidence="8 10" key="1">
    <citation type="submission" date="2017-11" db="EMBL/GenBank/DDBJ databases">
        <title>Whole genome sequencing of cultured pathogen.</title>
        <authorList>
            <person name="Hoffmann M."/>
            <person name="Sanchez M."/>
            <person name="Timme R."/>
            <person name="Nudel K."/>
            <person name="Bry L."/>
        </authorList>
    </citation>
    <scope>NUCLEOTIDE SEQUENCE [LARGE SCALE GENOMIC DNA]</scope>
    <source>
        <strain evidence="8 10">216</strain>
    </source>
</reference>
<gene>
    <name evidence="5" type="primary">argC</name>
    <name evidence="8" type="ORF">A9D01_03285</name>
    <name evidence="9" type="ORF">I6I72_13435</name>
</gene>
<comment type="function">
    <text evidence="5">Catalyzes the NADPH-dependent reduction of N-acetyl-5-glutamyl phosphate to yield N-acetyl-L-glutamate 5-semialdehyde.</text>
</comment>
<dbReference type="PROSITE" id="PS01224">
    <property type="entry name" value="ARGC"/>
    <property type="match status" value="1"/>
</dbReference>
<organism evidence="8 10">
    <name type="scientific">Corynebacterium striatum</name>
    <dbReference type="NCBI Taxonomy" id="43770"/>
    <lineage>
        <taxon>Bacteria</taxon>
        <taxon>Bacillati</taxon>
        <taxon>Actinomycetota</taxon>
        <taxon>Actinomycetes</taxon>
        <taxon>Mycobacteriales</taxon>
        <taxon>Corynebacteriaceae</taxon>
        <taxon>Corynebacterium</taxon>
    </lineage>
</organism>
<evidence type="ECO:0000313" key="9">
    <source>
        <dbReference type="EMBL" id="QQU77016.1"/>
    </source>
</evidence>
<dbReference type="Pfam" id="PF01118">
    <property type="entry name" value="Semialdhyde_dh"/>
    <property type="match status" value="1"/>
</dbReference>
<dbReference type="GeneID" id="72413005"/>
<keyword evidence="5" id="KW-0963">Cytoplasm</keyword>
<dbReference type="GO" id="GO:0003942">
    <property type="term" value="F:N-acetyl-gamma-glutamyl-phosphate reductase activity"/>
    <property type="evidence" value="ECO:0007669"/>
    <property type="project" value="UniProtKB-UniRule"/>
</dbReference>
<dbReference type="InterPro" id="IPR050085">
    <property type="entry name" value="AGPR"/>
</dbReference>
<evidence type="ECO:0000256" key="3">
    <source>
        <dbReference type="ARBA" id="ARBA00022857"/>
    </source>
</evidence>
<protein>
    <recommendedName>
        <fullName evidence="5">N-acetyl-gamma-glutamyl-phosphate reductase</fullName>
        <shortName evidence="5">AGPR</shortName>
        <ecNumber evidence="5">1.2.1.38</ecNumber>
    </recommendedName>
    <alternativeName>
        <fullName evidence="5">N-acetyl-glutamate semialdehyde dehydrogenase</fullName>
        <shortName evidence="5">NAGSA dehydrogenase</shortName>
    </alternativeName>
</protein>
<dbReference type="SUPFAM" id="SSF51735">
    <property type="entry name" value="NAD(P)-binding Rossmann-fold domains"/>
    <property type="match status" value="1"/>
</dbReference>
<dbReference type="GO" id="GO:0006526">
    <property type="term" value="P:L-arginine biosynthetic process"/>
    <property type="evidence" value="ECO:0007669"/>
    <property type="project" value="UniProtKB-UniRule"/>
</dbReference>
<dbReference type="CDD" id="cd23934">
    <property type="entry name" value="AGPR_1_C"/>
    <property type="match status" value="1"/>
</dbReference>
<evidence type="ECO:0000313" key="11">
    <source>
        <dbReference type="Proteomes" id="UP000595757"/>
    </source>
</evidence>
<dbReference type="AlphaFoldDB" id="A0ABC8CHE6"/>
<dbReference type="Pfam" id="PF22698">
    <property type="entry name" value="Semialdhyde_dhC_1"/>
    <property type="match status" value="1"/>
</dbReference>
<keyword evidence="1 5" id="KW-0055">Arginine biosynthesis</keyword>
<dbReference type="Proteomes" id="UP000231994">
    <property type="component" value="Chromosome"/>
</dbReference>
<accession>A0ABC8CHE6</accession>
<dbReference type="GO" id="GO:0005737">
    <property type="term" value="C:cytoplasm"/>
    <property type="evidence" value="ECO:0007669"/>
    <property type="project" value="UniProtKB-SubCell"/>
</dbReference>
<keyword evidence="4 5" id="KW-0560">Oxidoreductase</keyword>
<evidence type="ECO:0000256" key="6">
    <source>
        <dbReference type="PROSITE-ProRule" id="PRU10010"/>
    </source>
</evidence>
<dbReference type="InterPro" id="IPR000534">
    <property type="entry name" value="Semialdehyde_DH_NAD-bd"/>
</dbReference>
<dbReference type="PANTHER" id="PTHR32338">
    <property type="entry name" value="N-ACETYL-GAMMA-GLUTAMYL-PHOSPHATE REDUCTASE, CHLOROPLASTIC-RELATED-RELATED"/>
    <property type="match status" value="1"/>
</dbReference>
<keyword evidence="3 5" id="KW-0521">NADP</keyword>
<evidence type="ECO:0000313" key="10">
    <source>
        <dbReference type="Proteomes" id="UP000231994"/>
    </source>
</evidence>
<feature type="active site" evidence="5 6">
    <location>
        <position position="159"/>
    </location>
</feature>
<comment type="pathway">
    <text evidence="5">Amino-acid biosynthesis; L-arginine biosynthesis; N(2)-acetyl-L-ornithine from L-glutamate: step 3/4.</text>
</comment>
<sequence length="357" mass="36902">MSISVAIAGVSGYAGGEILRLLLSHPAYLSGKLRIGALCGHSTAGQPVARVVPNAPQVWGNTIQDIAAENLLGHSVVFLALPHGHSAKLAREIEAASQSTGVAVPVLIDCAADFRLRSEEDWREFYGGDYAGAWPYGIPELPGNRAQLQGASQVAVPGCFPTAVTLGAVPALAQELIEPELNVVAVTGVSGAGKKAAVGLLGTETMGSLRAYSPGGTHRHTPEMVQNLAPFVHGDAELNLSFTPVLAPLVRGILATISAPLAGGVDASQVHKAFADFYKDEPFCLVLPEGIQPETQNVVGSNMVHIHAHVDGRARRLLITVALDNLTKGTAGAAVQCMNLALGLEEAAGLPQAAVAP</sequence>
<name>A0ABC8CHE6_CORST</name>
<comment type="catalytic activity">
    <reaction evidence="5">
        <text>N-acetyl-L-glutamate 5-semialdehyde + phosphate + NADP(+) = N-acetyl-L-glutamyl 5-phosphate + NADPH + H(+)</text>
        <dbReference type="Rhea" id="RHEA:21588"/>
        <dbReference type="ChEBI" id="CHEBI:15378"/>
        <dbReference type="ChEBI" id="CHEBI:29123"/>
        <dbReference type="ChEBI" id="CHEBI:43474"/>
        <dbReference type="ChEBI" id="CHEBI:57783"/>
        <dbReference type="ChEBI" id="CHEBI:57936"/>
        <dbReference type="ChEBI" id="CHEBI:58349"/>
        <dbReference type="EC" id="1.2.1.38"/>
    </reaction>
</comment>
<dbReference type="CDD" id="cd24148">
    <property type="entry name" value="AGPR_1_actinobacAGPR_like"/>
    <property type="match status" value="1"/>
</dbReference>
<dbReference type="PANTHER" id="PTHR32338:SF10">
    <property type="entry name" value="N-ACETYL-GAMMA-GLUTAMYL-PHOSPHATE REDUCTASE, CHLOROPLASTIC-RELATED"/>
    <property type="match status" value="1"/>
</dbReference>
<dbReference type="SUPFAM" id="SSF55347">
    <property type="entry name" value="Glyceraldehyde-3-phosphate dehydrogenase-like, C-terminal domain"/>
    <property type="match status" value="1"/>
</dbReference>
<dbReference type="Gene3D" id="3.40.50.720">
    <property type="entry name" value="NAD(P)-binding Rossmann-like Domain"/>
    <property type="match status" value="1"/>
</dbReference>
<dbReference type="InterPro" id="IPR036291">
    <property type="entry name" value="NAD(P)-bd_dom_sf"/>
</dbReference>
<dbReference type="Proteomes" id="UP000595757">
    <property type="component" value="Chromosome"/>
</dbReference>
<dbReference type="Gene3D" id="3.30.360.10">
    <property type="entry name" value="Dihydrodipicolinate Reductase, domain 2"/>
    <property type="match status" value="1"/>
</dbReference>
<evidence type="ECO:0000313" key="8">
    <source>
        <dbReference type="EMBL" id="ATZ07932.1"/>
    </source>
</evidence>
<proteinExistence type="inferred from homology"/>
<dbReference type="InterPro" id="IPR023013">
    <property type="entry name" value="AGPR_AS"/>
</dbReference>
<dbReference type="SMART" id="SM00859">
    <property type="entry name" value="Semialdhyde_dh"/>
    <property type="match status" value="1"/>
</dbReference>
<dbReference type="RefSeq" id="WP_049147598.1">
    <property type="nucleotide sequence ID" value="NZ_CP024932.1"/>
</dbReference>
<feature type="domain" description="Semialdehyde dehydrogenase NAD-binding" evidence="7">
    <location>
        <begin position="4"/>
        <end position="149"/>
    </location>
</feature>
<dbReference type="InterPro" id="IPR058924">
    <property type="entry name" value="AGPR_dimerisation_dom"/>
</dbReference>
<dbReference type="InterPro" id="IPR000706">
    <property type="entry name" value="AGPR_type-1"/>
</dbReference>
<comment type="subcellular location">
    <subcellularLocation>
        <location evidence="5">Cytoplasm</location>
    </subcellularLocation>
</comment>
<keyword evidence="11" id="KW-1185">Reference proteome</keyword>
<evidence type="ECO:0000256" key="1">
    <source>
        <dbReference type="ARBA" id="ARBA00022571"/>
    </source>
</evidence>
<dbReference type="EMBL" id="CP024932">
    <property type="protein sequence ID" value="ATZ07932.1"/>
    <property type="molecule type" value="Genomic_DNA"/>
</dbReference>
<dbReference type="NCBIfam" id="TIGR01850">
    <property type="entry name" value="argC"/>
    <property type="match status" value="1"/>
</dbReference>
<reference evidence="9 11" key="2">
    <citation type="submission" date="2021-01" db="EMBL/GenBank/DDBJ databases">
        <title>FDA dAtabase for Regulatory Grade micrObial Sequences (FDA-ARGOS): Supporting development and validation of Infectious Disease Dx tests.</title>
        <authorList>
            <person name="Sproer C."/>
            <person name="Gronow S."/>
            <person name="Severitt S."/>
            <person name="Schroder I."/>
            <person name="Tallon L."/>
            <person name="Sadzewicz L."/>
            <person name="Zhao X."/>
            <person name="Boylan J."/>
            <person name="Ott S."/>
            <person name="Bowen H."/>
            <person name="Vavikolanu K."/>
            <person name="Mehta A."/>
            <person name="Aluvathingal J."/>
            <person name="Nadendla S."/>
            <person name="Lowell S."/>
            <person name="Myers T."/>
            <person name="Yan Y."/>
            <person name="Sichtig H."/>
        </authorList>
    </citation>
    <scope>NUCLEOTIDE SEQUENCE [LARGE SCALE GENOMIC DNA]</scope>
    <source>
        <strain evidence="9 11">FDAARGOS_1115</strain>
    </source>
</reference>
<dbReference type="HAMAP" id="MF_00150">
    <property type="entry name" value="ArgC_type1"/>
    <property type="match status" value="1"/>
</dbReference>
<keyword evidence="2 5" id="KW-0028">Amino-acid biosynthesis</keyword>
<evidence type="ECO:0000256" key="4">
    <source>
        <dbReference type="ARBA" id="ARBA00023002"/>
    </source>
</evidence>
<dbReference type="EC" id="1.2.1.38" evidence="5"/>
<evidence type="ECO:0000256" key="2">
    <source>
        <dbReference type="ARBA" id="ARBA00022605"/>
    </source>
</evidence>
<evidence type="ECO:0000259" key="7">
    <source>
        <dbReference type="SMART" id="SM00859"/>
    </source>
</evidence>
<dbReference type="EMBL" id="CP068158">
    <property type="protein sequence ID" value="QQU77016.1"/>
    <property type="molecule type" value="Genomic_DNA"/>
</dbReference>
<evidence type="ECO:0000256" key="5">
    <source>
        <dbReference type="HAMAP-Rule" id="MF_00150"/>
    </source>
</evidence>
<comment type="similarity">
    <text evidence="5">Belongs to the NAGSA dehydrogenase family. Type 1 subfamily.</text>
</comment>